<dbReference type="PANTHER" id="PTHR39074:SF1">
    <property type="entry name" value="AGAP007547-PA"/>
    <property type="match status" value="1"/>
</dbReference>
<evidence type="ECO:0000256" key="1">
    <source>
        <dbReference type="SAM" id="Phobius"/>
    </source>
</evidence>
<feature type="transmembrane region" description="Helical" evidence="1">
    <location>
        <begin position="120"/>
        <end position="139"/>
    </location>
</feature>
<keyword evidence="2" id="KW-1185">Reference proteome</keyword>
<name>A0A8B8BK81_CRAVI</name>
<sequence length="272" mass="31674">MKSAILGRSSPRRGGTCGKVVAASLLILIPYIHIGIVHKILWVPDKPSVNKKHCRCDCFDTVFKGSYEKLGKTTYKNLYFNATFEMLVIWLLTLGCILLSYETFKRLFDLYSSGQLRWSMLALFVSDIYPNYYSFWMYFNYINDGYYKQFYHQLFFTLTELFSTWNVFCLCSKDISLDSRSALSIICVSAIHFLLGGVDQFFEQLVLWRDQPFQRFRNLGFVLPDVLHIVITVQLLAKGRGTPWTRAITRTEYKNMAWIVSLGFMLGKFVFN</sequence>
<evidence type="ECO:0000313" key="2">
    <source>
        <dbReference type="Proteomes" id="UP000694844"/>
    </source>
</evidence>
<proteinExistence type="predicted"/>
<evidence type="ECO:0000313" key="3">
    <source>
        <dbReference type="RefSeq" id="XP_022303351.1"/>
    </source>
</evidence>
<dbReference type="OrthoDB" id="10015560at2759"/>
<protein>
    <submittedName>
        <fullName evidence="3 4">Uncharacterized protein LOC111110961</fullName>
    </submittedName>
</protein>
<dbReference type="KEGG" id="cvn:111110961"/>
<evidence type="ECO:0000313" key="4">
    <source>
        <dbReference type="RefSeq" id="XP_022303352.1"/>
    </source>
</evidence>
<keyword evidence="1" id="KW-1133">Transmembrane helix</keyword>
<accession>A0A8B8BK81</accession>
<dbReference type="Proteomes" id="UP000694844">
    <property type="component" value="Chromosome 9"/>
</dbReference>
<keyword evidence="1" id="KW-0812">Transmembrane</keyword>
<gene>
    <name evidence="3 4" type="primary">LOC111110961</name>
</gene>
<keyword evidence="1" id="KW-0472">Membrane</keyword>
<dbReference type="GeneID" id="111110961"/>
<feature type="transmembrane region" description="Helical" evidence="1">
    <location>
        <begin position="20"/>
        <end position="42"/>
    </location>
</feature>
<dbReference type="RefSeq" id="XP_022303351.1">
    <property type="nucleotide sequence ID" value="XM_022447643.1"/>
</dbReference>
<reference evidence="3 4" key="1">
    <citation type="submission" date="2025-04" db="UniProtKB">
        <authorList>
            <consortium name="RefSeq"/>
        </authorList>
    </citation>
    <scope>IDENTIFICATION</scope>
    <source>
        <tissue evidence="3 4">Whole sample</tissue>
    </source>
</reference>
<organism evidence="2 3">
    <name type="scientific">Crassostrea virginica</name>
    <name type="common">Eastern oyster</name>
    <dbReference type="NCBI Taxonomy" id="6565"/>
    <lineage>
        <taxon>Eukaryota</taxon>
        <taxon>Metazoa</taxon>
        <taxon>Spiralia</taxon>
        <taxon>Lophotrochozoa</taxon>
        <taxon>Mollusca</taxon>
        <taxon>Bivalvia</taxon>
        <taxon>Autobranchia</taxon>
        <taxon>Pteriomorphia</taxon>
        <taxon>Ostreida</taxon>
        <taxon>Ostreoidea</taxon>
        <taxon>Ostreidae</taxon>
        <taxon>Crassostrea</taxon>
    </lineage>
</organism>
<dbReference type="PANTHER" id="PTHR39074">
    <property type="entry name" value="AGAP007547-PA"/>
    <property type="match status" value="1"/>
</dbReference>
<dbReference type="RefSeq" id="XP_022303352.1">
    <property type="nucleotide sequence ID" value="XM_022447644.1"/>
</dbReference>
<feature type="transmembrane region" description="Helical" evidence="1">
    <location>
        <begin position="78"/>
        <end position="99"/>
    </location>
</feature>
<dbReference type="AlphaFoldDB" id="A0A8B8BK81"/>